<comment type="caution">
    <text evidence="2">The sequence shown here is derived from an EMBL/GenBank/DDBJ whole genome shotgun (WGS) entry which is preliminary data.</text>
</comment>
<name>A0A542ZS18_9ACTN</name>
<dbReference type="EMBL" id="VFOR01000001">
    <property type="protein sequence ID" value="TQL63117.1"/>
    <property type="molecule type" value="Genomic_DNA"/>
</dbReference>
<dbReference type="InterPro" id="IPR041581">
    <property type="entry name" value="Glyoxalase_6"/>
</dbReference>
<evidence type="ECO:0000313" key="3">
    <source>
        <dbReference type="Proteomes" id="UP000316196"/>
    </source>
</evidence>
<gene>
    <name evidence="2" type="ORF">FB460_0917</name>
</gene>
<protein>
    <recommendedName>
        <fullName evidence="1">VOC domain-containing protein</fullName>
    </recommendedName>
</protein>
<dbReference type="SUPFAM" id="SSF54593">
    <property type="entry name" value="Glyoxalase/Bleomycin resistance protein/Dihydroxybiphenyl dioxygenase"/>
    <property type="match status" value="1"/>
</dbReference>
<dbReference type="AlphaFoldDB" id="A0A542ZS18"/>
<sequence>MTMTAPTITAITFDCRDVAAQSTFWSQLLDRPIEPGANEYFASIGAVHDPSAKGPTLLFLGVEGERRMVKNPVHLDLHADDLDAAVARAVDLGAERVAHFDEYGVEWVTLRDPEGNLFDIGRPSSAP</sequence>
<dbReference type="InterPro" id="IPR029068">
    <property type="entry name" value="Glyas_Bleomycin-R_OHBP_Dase"/>
</dbReference>
<reference evidence="2 3" key="1">
    <citation type="submission" date="2019-06" db="EMBL/GenBank/DDBJ databases">
        <title>Sequencing the genomes of 1000 actinobacteria strains.</title>
        <authorList>
            <person name="Klenk H.-P."/>
        </authorList>
    </citation>
    <scope>NUCLEOTIDE SEQUENCE [LARGE SCALE GENOMIC DNA]</scope>
    <source>
        <strain evidence="2 3">DSM 8251</strain>
    </source>
</reference>
<dbReference type="PANTHER" id="PTHR35908">
    <property type="entry name" value="HYPOTHETICAL FUSION PROTEIN"/>
    <property type="match status" value="1"/>
</dbReference>
<accession>A0A542ZS18</accession>
<proteinExistence type="predicted"/>
<evidence type="ECO:0000259" key="1">
    <source>
        <dbReference type="PROSITE" id="PS51819"/>
    </source>
</evidence>
<feature type="domain" description="VOC" evidence="1">
    <location>
        <begin position="7"/>
        <end position="123"/>
    </location>
</feature>
<dbReference type="InterPro" id="IPR037523">
    <property type="entry name" value="VOC_core"/>
</dbReference>
<evidence type="ECO:0000313" key="2">
    <source>
        <dbReference type="EMBL" id="TQL63117.1"/>
    </source>
</evidence>
<keyword evidence="3" id="KW-1185">Reference proteome</keyword>
<dbReference type="PROSITE" id="PS51819">
    <property type="entry name" value="VOC"/>
    <property type="match status" value="1"/>
</dbReference>
<dbReference type="CDD" id="cd06587">
    <property type="entry name" value="VOC"/>
    <property type="match status" value="1"/>
</dbReference>
<dbReference type="Pfam" id="PF18029">
    <property type="entry name" value="Glyoxalase_6"/>
    <property type="match status" value="1"/>
</dbReference>
<dbReference type="Proteomes" id="UP000316196">
    <property type="component" value="Unassembled WGS sequence"/>
</dbReference>
<dbReference type="Gene3D" id="3.10.180.10">
    <property type="entry name" value="2,3-Dihydroxybiphenyl 1,2-Dioxygenase, domain 1"/>
    <property type="match status" value="1"/>
</dbReference>
<dbReference type="PANTHER" id="PTHR35908:SF1">
    <property type="entry name" value="CONSERVED PROTEIN"/>
    <property type="match status" value="1"/>
</dbReference>
<organism evidence="2 3">
    <name type="scientific">Propioniferax innocua</name>
    <dbReference type="NCBI Taxonomy" id="1753"/>
    <lineage>
        <taxon>Bacteria</taxon>
        <taxon>Bacillati</taxon>
        <taxon>Actinomycetota</taxon>
        <taxon>Actinomycetes</taxon>
        <taxon>Propionibacteriales</taxon>
        <taxon>Propionibacteriaceae</taxon>
        <taxon>Propioniferax</taxon>
    </lineage>
</organism>